<evidence type="ECO:0000313" key="2">
    <source>
        <dbReference type="Proteomes" id="UP000056209"/>
    </source>
</evidence>
<reference evidence="2" key="1">
    <citation type="submission" date="2015-11" db="EMBL/GenBank/DDBJ databases">
        <title>Draft Genome Sequence of the Radioresistant Bacterium Deinococcus grandis, Isolated from Freshwater Fish in Japan.</title>
        <authorList>
            <person name="Satoh K."/>
            <person name="Onodera T."/>
            <person name="Omoso K."/>
            <person name="Takeda-Yano K."/>
            <person name="Katayama T."/>
            <person name="Oono Y."/>
            <person name="Narumi I."/>
        </authorList>
    </citation>
    <scope>NUCLEOTIDE SEQUENCE [LARGE SCALE GENOMIC DNA]</scope>
    <source>
        <strain evidence="2">ATCC 43672</strain>
    </source>
</reference>
<evidence type="ECO:0008006" key="3">
    <source>
        <dbReference type="Google" id="ProtNLM"/>
    </source>
</evidence>
<dbReference type="RefSeq" id="WP_201785750.1">
    <property type="nucleotide sequence ID" value="NZ_BCMS01000001.1"/>
</dbReference>
<dbReference type="SUPFAM" id="SSF55729">
    <property type="entry name" value="Acyl-CoA N-acyltransferases (Nat)"/>
    <property type="match status" value="1"/>
</dbReference>
<accession>A0A124BRQ9</accession>
<organism evidence="1 2">
    <name type="scientific">Deinococcus grandis</name>
    <dbReference type="NCBI Taxonomy" id="57498"/>
    <lineage>
        <taxon>Bacteria</taxon>
        <taxon>Thermotogati</taxon>
        <taxon>Deinococcota</taxon>
        <taxon>Deinococci</taxon>
        <taxon>Deinococcales</taxon>
        <taxon>Deinococcaceae</taxon>
        <taxon>Deinococcus</taxon>
    </lineage>
</organism>
<evidence type="ECO:0000313" key="1">
    <source>
        <dbReference type="EMBL" id="GAQ21975.1"/>
    </source>
</evidence>
<gene>
    <name evidence="1" type="ORF">DEIGR_102002</name>
</gene>
<keyword evidence="2" id="KW-1185">Reference proteome</keyword>
<sequence length="317" mass="34061">MTTTDTLPGTTDLPTAAELAAFTLETQHPVTHGWLDRAARLRNLTDEHEFDLQLATDLDLAAQRAEFLNAGPAAPAYLNVWTPVTPDLHAMLSIRFLGLDVTKPFVDVSVTSRPVTRADLPALADAARVYAPFHPPRLRVWSAAPMGDWADLDPDRRVLAAPVGELRCHPVPDDLTLTPTADASRHADAQAAYDAVDAAHPHHPHEARLLSAEDLQEGIDAGTMFDVHWRGGWAGYAGTLAHPQLGLDAQVVQELLLAPHARGHGLGAALSTLLARHLPDPAQALSGTIHGRNRGALNAAARAGRHDVGGWWWAPLP</sequence>
<protein>
    <recommendedName>
        <fullName evidence="3">N-acetyltransferase domain-containing protein</fullName>
    </recommendedName>
</protein>
<name>A0A124BRQ9_9DEIO</name>
<comment type="caution">
    <text evidence="1">The sequence shown here is derived from an EMBL/GenBank/DDBJ whole genome shotgun (WGS) entry which is preliminary data.</text>
</comment>
<dbReference type="EMBL" id="BCMS01000001">
    <property type="protein sequence ID" value="GAQ21975.1"/>
    <property type="molecule type" value="Genomic_DNA"/>
</dbReference>
<dbReference type="AlphaFoldDB" id="A0A124BRQ9"/>
<dbReference type="InterPro" id="IPR016181">
    <property type="entry name" value="Acyl_CoA_acyltransferase"/>
</dbReference>
<proteinExistence type="predicted"/>
<dbReference type="Proteomes" id="UP000056209">
    <property type="component" value="Unassembled WGS sequence"/>
</dbReference>